<dbReference type="GO" id="GO:0032472">
    <property type="term" value="P:Golgi calcium ion transport"/>
    <property type="evidence" value="ECO:0007669"/>
    <property type="project" value="TreeGrafter"/>
</dbReference>
<evidence type="ECO:0000313" key="9">
    <source>
        <dbReference type="WBParaSite" id="Gr19_v10_g4212.t3"/>
    </source>
</evidence>
<dbReference type="GO" id="GO:0005384">
    <property type="term" value="F:manganese ion transmembrane transporter activity"/>
    <property type="evidence" value="ECO:0007669"/>
    <property type="project" value="TreeGrafter"/>
</dbReference>
<evidence type="ECO:0000256" key="7">
    <source>
        <dbReference type="SAM" id="Phobius"/>
    </source>
</evidence>
<feature type="compositionally biased region" description="Basic and acidic residues" evidence="6">
    <location>
        <begin position="881"/>
        <end position="893"/>
    </location>
</feature>
<feature type="compositionally biased region" description="Acidic residues" evidence="6">
    <location>
        <begin position="584"/>
        <end position="607"/>
    </location>
</feature>
<evidence type="ECO:0000256" key="2">
    <source>
        <dbReference type="ARBA" id="ARBA00009190"/>
    </source>
</evidence>
<feature type="transmembrane region" description="Helical" evidence="7">
    <location>
        <begin position="102"/>
        <end position="119"/>
    </location>
</feature>
<feature type="compositionally biased region" description="Acidic residues" evidence="6">
    <location>
        <begin position="725"/>
        <end position="734"/>
    </location>
</feature>
<evidence type="ECO:0000256" key="3">
    <source>
        <dbReference type="ARBA" id="ARBA00022692"/>
    </source>
</evidence>
<dbReference type="GO" id="GO:0015085">
    <property type="term" value="F:calcium ion transmembrane transporter activity"/>
    <property type="evidence" value="ECO:0007669"/>
    <property type="project" value="TreeGrafter"/>
</dbReference>
<dbReference type="GO" id="GO:0016020">
    <property type="term" value="C:membrane"/>
    <property type="evidence" value="ECO:0007669"/>
    <property type="project" value="UniProtKB-SubCell"/>
</dbReference>
<sequence>MSNEKKNENYSRNRVGCTSFVSDSLKMFYYAPSKFGFYHAFIASLSVIVVSELGDKTWFIAAILAMRHSRLTVFAGAIGALTVMTVFSACLGWVTQLIPHRITFYLSTALFAIFGLKMLHEAWHMSPSEGQEVQEEAQAEVQKTELDMDSAKYSALETGSESTENQGSSAWKIISFVSTLFVKSFTLTFFAEWGDRSQLTTIVLGAREDVVGVILGGIIGHMICTGIAVVGGRLLAQKISVRTVTLIGGIVFLLFAFSAFFVSTVVSFPCHPQQRSPCSTTRHKRRIHSIKTNNDPGGEEGRRKRLKTFVPCTEKVQRMKGLHNDARQCSTTHRQLDENGTPGAGLGNLCQMPSPVYSSKMPRHSKIGLMTSLPQNHRLFTKGELKNCLGARVASSFTSLFAPLRPIHPILPSSMALTNGVAEGEVELEVQKMDGAEEEEEEEAMLVKKELKLEEGEAEGGVEEETADEAAGDKTEDQVPDITNEDPMTTSMDGIEDIEQKEGEENAETVEKAAEDENTEAAEIPVDVYDEAAEGEKVPEAEQEETPAEEEHPEEEPLPEEGGVELPDTEEEKSKADEALQAESEPEAPEAESETEAPLETPVETEGEEPKTEDEQQQFELQAPPRGRPRTPNDLDELQRVEVEAAEVPSAADDVASVTGSRKAPSVASPVPATPKSAASTKKTTFEDEVLSVKSGRSGRTKSPKSPRSPRTPKSPKSPRKVEIEEPQPEEEDVGAAASKDEEEKQRQESFDARMREREEEEARWKRMTSWDKGEDGTAAVERKTSAVTAETVDEVPEEKFEAEPEQKSEAEPVEEESELEQKVEGEEEPKSVLEEVPVAEAESAPEEAETEEPKAEAVSEEETEAPPGPPRPERSPSPMQRREPSARDRDYMPYDQDTLHETVPARLPTATSFSSYSPAERETYKPISPWVDQSSKYRNEYTVGEPPVAPAAYTAFFDDLVATGPFASSLYSTSRLLERSRSRTRERRQALRSQSQARNYYRSVEFQYRFASQYPAPLRTRDYSTPPSSYLTRAPTAASSFVSFIDNYGAKQYDLARSQSLHRKSVYNSNMALSRSVSRGGVDYYLGSGRMSRVESYADALHSRYEWNMPSSHDMYYASNRGQVGYAPLANYQSYVSGLQRSLSREKFQRDKLRNKYATVSYQLDQAVKQMDLLRSHNYSAMRSGSAPRTSVYANFYPYY</sequence>
<feature type="transmembrane region" description="Helical" evidence="7">
    <location>
        <begin position="170"/>
        <end position="190"/>
    </location>
</feature>
<keyword evidence="5 7" id="KW-0472">Membrane</keyword>
<evidence type="ECO:0000256" key="1">
    <source>
        <dbReference type="ARBA" id="ARBA00004141"/>
    </source>
</evidence>
<evidence type="ECO:0000256" key="6">
    <source>
        <dbReference type="SAM" id="MobiDB-lite"/>
    </source>
</evidence>
<evidence type="ECO:0000256" key="5">
    <source>
        <dbReference type="ARBA" id="ARBA00023136"/>
    </source>
</evidence>
<feature type="compositionally biased region" description="Basic and acidic residues" evidence="6">
    <location>
        <begin position="739"/>
        <end position="785"/>
    </location>
</feature>
<feature type="compositionally biased region" description="Acidic residues" evidence="6">
    <location>
        <begin position="456"/>
        <end position="470"/>
    </location>
</feature>
<feature type="compositionally biased region" description="Acidic residues" evidence="6">
    <location>
        <begin position="541"/>
        <end position="571"/>
    </location>
</feature>
<reference evidence="9" key="1">
    <citation type="submission" date="2022-11" db="UniProtKB">
        <authorList>
            <consortium name="WormBaseParasite"/>
        </authorList>
    </citation>
    <scope>IDENTIFICATION</scope>
</reference>
<protein>
    <submittedName>
        <fullName evidence="9">GDT1 family protein</fullName>
    </submittedName>
</protein>
<dbReference type="Proteomes" id="UP000887572">
    <property type="component" value="Unplaced"/>
</dbReference>
<dbReference type="Pfam" id="PF01169">
    <property type="entry name" value="GDT1"/>
    <property type="match status" value="2"/>
</dbReference>
<dbReference type="PANTHER" id="PTHR12608:SF1">
    <property type="entry name" value="TRANSMEMBRANE PROTEIN 165"/>
    <property type="match status" value="1"/>
</dbReference>
<feature type="transmembrane region" description="Helical" evidence="7">
    <location>
        <begin position="73"/>
        <end position="96"/>
    </location>
</feature>
<comment type="similarity">
    <text evidence="2">Belongs to the GDT1 family.</text>
</comment>
<feature type="compositionally biased region" description="Basic and acidic residues" evidence="6">
    <location>
        <begin position="631"/>
        <end position="643"/>
    </location>
</feature>
<dbReference type="GO" id="GO:0032468">
    <property type="term" value="P:Golgi calcium ion homeostasis"/>
    <property type="evidence" value="ECO:0007669"/>
    <property type="project" value="TreeGrafter"/>
</dbReference>
<dbReference type="GO" id="GO:0005794">
    <property type="term" value="C:Golgi apparatus"/>
    <property type="evidence" value="ECO:0007669"/>
    <property type="project" value="TreeGrafter"/>
</dbReference>
<feature type="compositionally biased region" description="Basic and acidic residues" evidence="6">
    <location>
        <begin position="498"/>
        <end position="515"/>
    </location>
</feature>
<feature type="compositionally biased region" description="Basic and acidic residues" evidence="6">
    <location>
        <begin position="798"/>
        <end position="811"/>
    </location>
</feature>
<accession>A0A914HUW8</accession>
<dbReference type="AlphaFoldDB" id="A0A914HUW8"/>
<organism evidence="8 9">
    <name type="scientific">Globodera rostochiensis</name>
    <name type="common">Golden nematode worm</name>
    <name type="synonym">Heterodera rostochiensis</name>
    <dbReference type="NCBI Taxonomy" id="31243"/>
    <lineage>
        <taxon>Eukaryota</taxon>
        <taxon>Metazoa</taxon>
        <taxon>Ecdysozoa</taxon>
        <taxon>Nematoda</taxon>
        <taxon>Chromadorea</taxon>
        <taxon>Rhabditida</taxon>
        <taxon>Tylenchina</taxon>
        <taxon>Tylenchomorpha</taxon>
        <taxon>Tylenchoidea</taxon>
        <taxon>Heteroderidae</taxon>
        <taxon>Heteroderinae</taxon>
        <taxon>Globodera</taxon>
    </lineage>
</organism>
<feature type="transmembrane region" description="Helical" evidence="7">
    <location>
        <begin position="210"/>
        <end position="232"/>
    </location>
</feature>
<proteinExistence type="inferred from homology"/>
<comment type="subcellular location">
    <subcellularLocation>
        <location evidence="1">Membrane</location>
        <topology evidence="1">Multi-pass membrane protein</topology>
    </subcellularLocation>
</comment>
<dbReference type="InterPro" id="IPR001727">
    <property type="entry name" value="GDT1-like"/>
</dbReference>
<keyword evidence="3 7" id="KW-0812">Transmembrane</keyword>
<feature type="compositionally biased region" description="Basic and acidic residues" evidence="6">
    <location>
        <begin position="820"/>
        <end position="834"/>
    </location>
</feature>
<feature type="compositionally biased region" description="Low complexity" evidence="6">
    <location>
        <begin position="646"/>
        <end position="683"/>
    </location>
</feature>
<feature type="region of interest" description="Disordered" evidence="6">
    <location>
        <begin position="452"/>
        <end position="893"/>
    </location>
</feature>
<feature type="transmembrane region" description="Helical" evidence="7">
    <location>
        <begin position="35"/>
        <end position="53"/>
    </location>
</feature>
<evidence type="ECO:0000313" key="8">
    <source>
        <dbReference type="Proteomes" id="UP000887572"/>
    </source>
</evidence>
<dbReference type="PANTHER" id="PTHR12608">
    <property type="entry name" value="TRANSMEMBRANE PROTEIN HTP-1 RELATED"/>
    <property type="match status" value="1"/>
</dbReference>
<evidence type="ECO:0000256" key="4">
    <source>
        <dbReference type="ARBA" id="ARBA00022989"/>
    </source>
</evidence>
<dbReference type="WBParaSite" id="Gr19_v10_g4212.t3">
    <property type="protein sequence ID" value="Gr19_v10_g4212.t3"/>
    <property type="gene ID" value="Gr19_v10_g4212"/>
</dbReference>
<name>A0A914HUW8_GLORO</name>
<keyword evidence="4 7" id="KW-1133">Transmembrane helix</keyword>
<keyword evidence="8" id="KW-1185">Reference proteome</keyword>
<feature type="transmembrane region" description="Helical" evidence="7">
    <location>
        <begin position="244"/>
        <end position="268"/>
    </location>
</feature>